<keyword evidence="1" id="KW-1185">Reference proteome</keyword>
<dbReference type="Proteomes" id="UP000050741">
    <property type="component" value="Unassembled WGS sequence"/>
</dbReference>
<accession>A0A183BYT8</accession>
<proteinExistence type="predicted"/>
<dbReference type="AlphaFoldDB" id="A0A183BYT8"/>
<evidence type="ECO:0000313" key="2">
    <source>
        <dbReference type="WBParaSite" id="GPLIN_000577800"/>
    </source>
</evidence>
<dbReference type="Gene3D" id="2.60.120.200">
    <property type="match status" value="1"/>
</dbReference>
<evidence type="ECO:0000313" key="1">
    <source>
        <dbReference type="Proteomes" id="UP000050741"/>
    </source>
</evidence>
<dbReference type="WBParaSite" id="GPLIN_000577800">
    <property type="protein sequence ID" value="GPLIN_000577800"/>
    <property type="gene ID" value="GPLIN_000577800"/>
</dbReference>
<sequence length="362" mass="40982">MLGLDMLAPSLQHNIDLFIYRGCNCTMEAWFTQPTDSEAPIDRELSAGSVNCSKTINGTAQLGSIGKGESAVNIMGLTDKKAENIVVELLRTSADKDDKSLISFSLWGHKTPELTLDGKGSKQKFQIVIHGYSFTIWINGKILGEQRYWPAAWWNGINGNVKVKLTGQMMLLEDPSLDKISDELDSIVLPFVKKLRKVVFNGTTFTFRFQLGDQKDFNILLLHDRPDFHEYIGATILQMKINSTKVVFEVFYYGKLQVNESASENYSFNAGQAYEFRIDIFDKEYQVKVQGNVTLLAEPEINLGAQQKAGFSKRLEKDVNGKKLFYPGNIPTWAVQYITVDYRNITLEEEPKVTCKPEERCK</sequence>
<name>A0A183BYT8_GLOPA</name>
<reference evidence="1" key="1">
    <citation type="submission" date="2014-05" db="EMBL/GenBank/DDBJ databases">
        <title>The genome and life-stage specific transcriptomes of Globodera pallida elucidate key aspects of plant parasitism by a cyst nematode.</title>
        <authorList>
            <person name="Cotton J.A."/>
            <person name="Lilley C.J."/>
            <person name="Jones L.M."/>
            <person name="Kikuchi T."/>
            <person name="Reid A.J."/>
            <person name="Thorpe P."/>
            <person name="Tsai I.J."/>
            <person name="Beasley H."/>
            <person name="Blok V."/>
            <person name="Cock P.J.A."/>
            <person name="Van den Akker S.E."/>
            <person name="Holroyd N."/>
            <person name="Hunt M."/>
            <person name="Mantelin S."/>
            <person name="Naghra H."/>
            <person name="Pain A."/>
            <person name="Palomares-Rius J.E."/>
            <person name="Zarowiecki M."/>
            <person name="Berriman M."/>
            <person name="Jones J.T."/>
            <person name="Urwin P.E."/>
        </authorList>
    </citation>
    <scope>NUCLEOTIDE SEQUENCE [LARGE SCALE GENOMIC DNA]</scope>
    <source>
        <strain evidence="1">Lindley</strain>
    </source>
</reference>
<organism evidence="1 2">
    <name type="scientific">Globodera pallida</name>
    <name type="common">Potato cyst nematode worm</name>
    <name type="synonym">Heterodera pallida</name>
    <dbReference type="NCBI Taxonomy" id="36090"/>
    <lineage>
        <taxon>Eukaryota</taxon>
        <taxon>Metazoa</taxon>
        <taxon>Ecdysozoa</taxon>
        <taxon>Nematoda</taxon>
        <taxon>Chromadorea</taxon>
        <taxon>Rhabditida</taxon>
        <taxon>Tylenchina</taxon>
        <taxon>Tylenchomorpha</taxon>
        <taxon>Tylenchoidea</taxon>
        <taxon>Heteroderidae</taxon>
        <taxon>Heteroderinae</taxon>
        <taxon>Globodera</taxon>
    </lineage>
</organism>
<reference evidence="2" key="2">
    <citation type="submission" date="2016-06" db="UniProtKB">
        <authorList>
            <consortium name="WormBaseParasite"/>
        </authorList>
    </citation>
    <scope>IDENTIFICATION</scope>
</reference>
<protein>
    <submittedName>
        <fullName evidence="2">Galectin</fullName>
    </submittedName>
</protein>